<dbReference type="AlphaFoldDB" id="A0AAN1WLJ3"/>
<keyword evidence="7" id="KW-1185">Reference proteome</keyword>
<dbReference type="Pfam" id="PF01569">
    <property type="entry name" value="PAP2"/>
    <property type="match status" value="1"/>
</dbReference>
<organism evidence="6 7">
    <name type="scientific">Marinagarivorans cellulosilyticus</name>
    <dbReference type="NCBI Taxonomy" id="2721545"/>
    <lineage>
        <taxon>Bacteria</taxon>
        <taxon>Pseudomonadati</taxon>
        <taxon>Pseudomonadota</taxon>
        <taxon>Gammaproteobacteria</taxon>
        <taxon>Cellvibrionales</taxon>
        <taxon>Cellvibrionaceae</taxon>
        <taxon>Marinagarivorans</taxon>
    </lineage>
</organism>
<feature type="transmembrane region" description="Helical" evidence="4">
    <location>
        <begin position="98"/>
        <end position="120"/>
    </location>
</feature>
<dbReference type="PANTHER" id="PTHR14969:SF13">
    <property type="entry name" value="AT30094P"/>
    <property type="match status" value="1"/>
</dbReference>
<evidence type="ECO:0000256" key="1">
    <source>
        <dbReference type="ARBA" id="ARBA00012374"/>
    </source>
</evidence>
<evidence type="ECO:0000256" key="3">
    <source>
        <dbReference type="ARBA" id="ARBA00047594"/>
    </source>
</evidence>
<feature type="transmembrane region" description="Helical" evidence="4">
    <location>
        <begin position="12"/>
        <end position="34"/>
    </location>
</feature>
<keyword evidence="4" id="KW-1133">Transmembrane helix</keyword>
<dbReference type="GO" id="GO:0050380">
    <property type="term" value="F:undecaprenyl-diphosphatase activity"/>
    <property type="evidence" value="ECO:0007669"/>
    <property type="project" value="UniProtKB-EC"/>
</dbReference>
<dbReference type="EMBL" id="AP023086">
    <property type="protein sequence ID" value="BCD99732.1"/>
    <property type="molecule type" value="Genomic_DNA"/>
</dbReference>
<dbReference type="Gene3D" id="1.20.144.10">
    <property type="entry name" value="Phosphatidic acid phosphatase type 2/haloperoxidase"/>
    <property type="match status" value="2"/>
</dbReference>
<keyword evidence="4" id="KW-0472">Membrane</keyword>
<name>A0AAN1WLJ3_9GAMM</name>
<evidence type="ECO:0000259" key="5">
    <source>
        <dbReference type="SMART" id="SM00014"/>
    </source>
</evidence>
<dbReference type="Proteomes" id="UP001320119">
    <property type="component" value="Chromosome"/>
</dbReference>
<sequence>MNKLSQHDSDKVILIALGLAMLLAVVLLTEWVMAGDSLALDKMLLLAMRDANDLSSPIGPVWLEECARDITALGGVPLLSVLTLFVLSYLWMGGDYRAMAFIALVAIGGLLLSFGLKHIIARPRPDLVSHGTQVYSLSFPSAHAMMSAAIYYAVALLARASIALKRRRINAVLSLSIVIILIGFSRVYLGVHWPTDVLAGWILGVLWVQVSLLAVKGASKNALFPR</sequence>
<evidence type="ECO:0000256" key="4">
    <source>
        <dbReference type="SAM" id="Phobius"/>
    </source>
</evidence>
<dbReference type="CDD" id="cd03392">
    <property type="entry name" value="PAP2_like_2"/>
    <property type="match status" value="1"/>
</dbReference>
<feature type="transmembrane region" description="Helical" evidence="4">
    <location>
        <begin position="70"/>
        <end position="91"/>
    </location>
</feature>
<evidence type="ECO:0000313" key="7">
    <source>
        <dbReference type="Proteomes" id="UP001320119"/>
    </source>
</evidence>
<dbReference type="KEGG" id="marq:MARGE09_P3934"/>
<evidence type="ECO:0000313" key="6">
    <source>
        <dbReference type="EMBL" id="BCD99732.1"/>
    </source>
</evidence>
<keyword evidence="4" id="KW-0812">Transmembrane</keyword>
<dbReference type="SMART" id="SM00014">
    <property type="entry name" value="acidPPc"/>
    <property type="match status" value="1"/>
</dbReference>
<evidence type="ECO:0000256" key="2">
    <source>
        <dbReference type="ARBA" id="ARBA00032707"/>
    </source>
</evidence>
<feature type="domain" description="Phosphatidic acid phosphatase type 2/haloperoxidase" evidence="5">
    <location>
        <begin position="98"/>
        <end position="212"/>
    </location>
</feature>
<gene>
    <name evidence="6" type="ORF">MARGE09_P3934</name>
</gene>
<keyword evidence="6" id="KW-0378">Hydrolase</keyword>
<dbReference type="RefSeq" id="WP_236985000.1">
    <property type="nucleotide sequence ID" value="NZ_AP023086.1"/>
</dbReference>
<feature type="transmembrane region" description="Helical" evidence="4">
    <location>
        <begin position="140"/>
        <end position="158"/>
    </location>
</feature>
<comment type="catalytic activity">
    <reaction evidence="3">
        <text>di-trans,octa-cis-undecaprenyl diphosphate + H2O = di-trans,octa-cis-undecaprenyl phosphate + phosphate + H(+)</text>
        <dbReference type="Rhea" id="RHEA:28094"/>
        <dbReference type="ChEBI" id="CHEBI:15377"/>
        <dbReference type="ChEBI" id="CHEBI:15378"/>
        <dbReference type="ChEBI" id="CHEBI:43474"/>
        <dbReference type="ChEBI" id="CHEBI:58405"/>
        <dbReference type="ChEBI" id="CHEBI:60392"/>
        <dbReference type="EC" id="3.6.1.27"/>
    </reaction>
</comment>
<feature type="transmembrane region" description="Helical" evidence="4">
    <location>
        <begin position="170"/>
        <end position="191"/>
    </location>
</feature>
<dbReference type="InterPro" id="IPR000326">
    <property type="entry name" value="PAP2/HPO"/>
</dbReference>
<protein>
    <recommendedName>
        <fullName evidence="1">undecaprenyl-diphosphate phosphatase</fullName>
        <ecNumber evidence="1">3.6.1.27</ecNumber>
    </recommendedName>
    <alternativeName>
        <fullName evidence="2">Undecaprenyl pyrophosphate phosphatase</fullName>
    </alternativeName>
</protein>
<proteinExistence type="predicted"/>
<dbReference type="PANTHER" id="PTHR14969">
    <property type="entry name" value="SPHINGOSINE-1-PHOSPHATE PHOSPHOHYDROLASE"/>
    <property type="match status" value="1"/>
</dbReference>
<dbReference type="SUPFAM" id="SSF48317">
    <property type="entry name" value="Acid phosphatase/Vanadium-dependent haloperoxidase"/>
    <property type="match status" value="1"/>
</dbReference>
<dbReference type="InterPro" id="IPR036938">
    <property type="entry name" value="PAP2/HPO_sf"/>
</dbReference>
<reference evidence="6 7" key="1">
    <citation type="journal article" date="2022" name="IScience">
        <title>An ultrasensitive nanofiber-based assay for enzymatic hydrolysis and deep-sea microbial degradation of cellulose.</title>
        <authorList>
            <person name="Tsudome M."/>
            <person name="Tachioka M."/>
            <person name="Miyazaki M."/>
            <person name="Uchimura K."/>
            <person name="Tsuda M."/>
            <person name="Takaki Y."/>
            <person name="Deguchi S."/>
        </authorList>
    </citation>
    <scope>NUCLEOTIDE SEQUENCE [LARGE SCALE GENOMIC DNA]</scope>
    <source>
        <strain evidence="6 7">GE09</strain>
    </source>
</reference>
<accession>A0AAN1WLJ3</accession>
<feature type="transmembrane region" description="Helical" evidence="4">
    <location>
        <begin position="197"/>
        <end position="215"/>
    </location>
</feature>
<dbReference type="EC" id="3.6.1.27" evidence="1"/>